<dbReference type="InterPro" id="IPR025667">
    <property type="entry name" value="SprB_repeat"/>
</dbReference>
<accession>A0AAE3ESM2</accession>
<name>A0AAE3ESM2_9FLAO</name>
<gene>
    <name evidence="1" type="ORF">K8352_06890</name>
</gene>
<evidence type="ECO:0000313" key="1">
    <source>
        <dbReference type="EMBL" id="MCG2460467.1"/>
    </source>
</evidence>
<keyword evidence="2" id="KW-1185">Reference proteome</keyword>
<dbReference type="InterPro" id="IPR026341">
    <property type="entry name" value="T9SS_type_B"/>
</dbReference>
<organism evidence="1 2">
    <name type="scientific">Cerina litoralis</name>
    <dbReference type="NCBI Taxonomy" id="2874477"/>
    <lineage>
        <taxon>Bacteria</taxon>
        <taxon>Pseudomonadati</taxon>
        <taxon>Bacteroidota</taxon>
        <taxon>Flavobacteriia</taxon>
        <taxon>Flavobacteriales</taxon>
        <taxon>Flavobacteriaceae</taxon>
        <taxon>Cerina</taxon>
    </lineage>
</organism>
<reference evidence="1" key="1">
    <citation type="submission" date="2023-02" db="EMBL/GenBank/DDBJ databases">
        <title>Genome of Flavobacteriaceae gen. nov. sp. strain F89.</title>
        <authorList>
            <person name="Wang Y."/>
        </authorList>
    </citation>
    <scope>NUCLEOTIDE SEQUENCE</scope>
    <source>
        <strain evidence="1">F89</strain>
    </source>
</reference>
<protein>
    <submittedName>
        <fullName evidence="1">T9SS type B sorting domain-containing protein</fullName>
    </submittedName>
</protein>
<dbReference type="NCBIfam" id="TIGR04131">
    <property type="entry name" value="Bac_Flav_CTERM"/>
    <property type="match status" value="1"/>
</dbReference>
<dbReference type="RefSeq" id="WP_317901611.1">
    <property type="nucleotide sequence ID" value="NZ_JAIRBC010000008.1"/>
</dbReference>
<sequence length="2818" mass="296476">MLPKKTRHLLYAILLLVLSIVGTTAIAKTKVYDLFTNLPVLSEILISLPSTGNGSGIELDPKSSGANIDISDNLAKSSVTVGTAMFATIIANADAVVSCTNDGSSVARFNLCGNFDNRIIALNQAYSTYEWQQLSGCTFDVNDDCPAYSCPASAWQTVGSSSTYTVDAATLSSTTGGEFRVRVNGGAYYYFKVKKSAINQTYVKEDFICGNPGRIQITNLSSSYEYSMDSGSGFGPWQGAIFDGLNPGTYLVKARLKNTPNSCEYLYEPITIETKDIDIDVTFVDAQCSGDTGSITVTVNNVPGPYKYTLLNSSGQPQEFTSYIASNTKTFAAVGFDTYTVQVETQKCKGDPGNGIDPPTEAYDINGNPIVIGDGLVALLASTEVNNSFGCNVTDVDITVRTSGGAPPYTFIVNGAGPSSPSYTNSTTYNVTGPGTYDFLITDSNGCTITASADVKELTPPVVTVTGTDGDCTNGGAKLDINVVNAKGYNLSFRATTTDPWSNNPQLSVPAGTYNVQVRYQQGSFDCVYTIPGSVTVSTTGVINGNAVKIADRTCSPGGTVGGEIEFQGPFSGGSGSGYQFSISGDSGFSGTTTYTGLAPGTYTPIIRDGGGCRLVLTDITIGDVNPPTDIDFDQSNISCAAGTSDVQLTPTSTNPIVKYEVISPVAIDNGGNDTFTGLNTNTAYLFRITDDQGCSYTDGFTPVNISSIRARVKSGGDFKVCLGASDGSGTFIVDGFANNYTYNINSGPESAPQNDRDVFLSALGAGTYIITVTDADTGCTDTASFDIEEPATALTLGGNVTPMSCANGNNGKVVANANGGWGSYRYTLTEPNGNVKGPKSGQTFGNLSQAGSYTLTVTDVEGCTETFNFSLTPLSSPTIALNSGASDFCYVPGTGATLVVSASGGVPGPGYEYRINGGSWGPSSTFSNLSPGNYNIEVRDGNNCKDNVNVTVRPQVRVTASVDSEIPCGGPDGSLFVDVSGGYLSGAGIKQYEVIRDGSLVDTQPLTSNSFNYDTNTAGVYVFRVRDNQGCTAESNPVTLDPPMAIAATAEVIDASCGELDNGIIIITPDATIGVPPYVISFDGGPFGGQSTFSNLNAGQTYNYIVRDSRGCLYNGSETIGTNPNPAPDAVVSAVGATCNLNVVSGDINITNVTGGTPDFTYIVQDQFGAEVTRTGPTASTSHSFTGLAPGTYTVVTVDHAGCRDEDTVTIDQNTVTIVPDPVPLPTCSATGFTNTVTINGGTGPFEIRLVEVPVNSFVPVNLPPRRHTFNGLQFGVSYTVEVLDTATGCTYVDIIDPVEGPSLLDVTAISTVGFCDTSRNGEIVYTVNGFTAGDNLQIELVNNTDGSRSILETVTPGSVPYSNNYLTLAGDYQIVVTNLTDSCTDATGIIIDQNLPSIDILAERPANCNSDGQITVRGSGGDGGPYTFAYMPQGTPPTAGDYTSVTTFFAPAGNYDVYVKDASDCTSFDIATVIGLNPVLVPPTLNVVNQCDVTATSFQITASMPSTVDTPRFTLGGVSGFGVLNSVITGAHPLPTYDFTFTVNSPGSYPVDVIDANGCTSTGTAEVYQFLSAFGDFTTQPTCNDPDGTITVTPDGGSNQFSYQLQDGGGTDIGGPILGDRTQGVFTNVAPGDYRVVVTDTETLCTATATMSLVPAIPPVIDSVAETDISCNGENDGSISVNLQPGTDVDGPLVFRLLNFDTRAEITSNSSGTFNDLPVGRYDVEVVSARNCSDDWGLIEITEPPLFAITASAPPFACEVGANRFSTTIITVVDPSTTATPGTPGYKYSITGYENYQTSNTFEIVDTGSPQDITVYAVDANGCTTFFDLPTIAIPSDVTSTLTVLSVLDCKDPERVRIDVVGTTNFTVKTTSVASISDVNSGGNSFVEINLPASGDYLFEVVDNAGGCTYPLPKHHVDEPVKPTVAINEAKPVTCFGADDGELNITVGDYTGQYDYDVLMVDQAGTETSVKTGTFDTANNPETITGLGGGNYIVRVTSQGNPFCSAPSNVATVRAPLAALNITSTEVGNVSCTDDTGKLVANATGGWDQSPYEYQLSKDDGTGTFVEVVPFGAIYEFENLSSGSYRVTVKDIQGCEATSNITLDPVPPITAGIREPVGLVCPDGNNAVLEAYQLSTGNPGAEGGVAGAGYKYQLLYLNSADNTDIGSTSGLQDVPQFSGATGGFISTGWYAIKVVSGYGCEGVTDPYLVQPPPPLIPNLVQVQAPGCGGQGQMRLSIENPQPGFTYEYRSVSAAVTDPFIPFTGSSVLINGNAGFYQFNVRKTGSLLTCKEIKSPGVTLVDAEIVQLITNLPDDISCYSELDGRIESFADGGVGNYKYTLYAGDPGTDPFNPAASATVVRSAQDYGTFEGLPEGYEYYIGVTSGASCGDVQGPLEIKRPDPIVFTATESPVTCNGEGNGSISIEVTSGGVGLIQFAISPNFSEFFSDPANPGKYVFDDLSPGTYEILLQDEKGCSEKATLIIEEPDQLSSTSVQTPETCINAADGTAQLTITGGTPFTAVDGTQYYETSLNSSDDADFVRNDNLFFENLVGGETYVVFVRDANGCTTNVIFPIEIGVDLTSEATPEYGCQGIFPTSTVTVKMKDESLVPQLLFSLDVDDIAQADTQRTFGDLPAGDHTVYIYHENGCATFVEFTIDAYEPLALDAVKTGPNEITATATGGFGGYEYSFQGKSTGSNNVYTLNEDDNVTVTVRDAKGCEVTVTIPFDFTGMVEIPNFFTPDGDNKNDVWAPKNMDYFPNIEVIIYDRYGRVVAHLTQVTSWDGKYDGKELPSGDYWYVVNANDKDKQQYVGHFTLYR</sequence>
<evidence type="ECO:0000313" key="2">
    <source>
        <dbReference type="Proteomes" id="UP001200642"/>
    </source>
</evidence>
<dbReference type="Proteomes" id="UP001200642">
    <property type="component" value="Unassembled WGS sequence"/>
</dbReference>
<dbReference type="EMBL" id="JAIRBC010000008">
    <property type="protein sequence ID" value="MCG2460467.1"/>
    <property type="molecule type" value="Genomic_DNA"/>
</dbReference>
<dbReference type="Pfam" id="PF13573">
    <property type="entry name" value="SprB"/>
    <property type="match status" value="6"/>
</dbReference>
<dbReference type="Pfam" id="PF13585">
    <property type="entry name" value="CHU_C"/>
    <property type="match status" value="1"/>
</dbReference>
<comment type="caution">
    <text evidence="1">The sequence shown here is derived from an EMBL/GenBank/DDBJ whole genome shotgun (WGS) entry which is preliminary data.</text>
</comment>
<proteinExistence type="predicted"/>